<protein>
    <submittedName>
        <fullName evidence="1">Uncharacterized protein</fullName>
    </submittedName>
</protein>
<organism evidence="1 2">
    <name type="scientific">Purpureocillium lilacinum</name>
    <name type="common">Paecilomyces lilacinus</name>
    <dbReference type="NCBI Taxonomy" id="33203"/>
    <lineage>
        <taxon>Eukaryota</taxon>
        <taxon>Fungi</taxon>
        <taxon>Dikarya</taxon>
        <taxon>Ascomycota</taxon>
        <taxon>Pezizomycotina</taxon>
        <taxon>Sordariomycetes</taxon>
        <taxon>Hypocreomycetidae</taxon>
        <taxon>Hypocreales</taxon>
        <taxon>Ophiocordycipitaceae</taxon>
        <taxon>Purpureocillium</taxon>
    </lineage>
</organism>
<dbReference type="EMBL" id="JBGNUJ010000003">
    <property type="protein sequence ID" value="KAL3961226.1"/>
    <property type="molecule type" value="Genomic_DNA"/>
</dbReference>
<dbReference type="Proteomes" id="UP001638806">
    <property type="component" value="Unassembled WGS sequence"/>
</dbReference>
<comment type="caution">
    <text evidence="1">The sequence shown here is derived from an EMBL/GenBank/DDBJ whole genome shotgun (WGS) entry which is preliminary data.</text>
</comment>
<gene>
    <name evidence="1" type="ORF">ACCO45_002749</name>
</gene>
<accession>A0ACC4E0N8</accession>
<keyword evidence="2" id="KW-1185">Reference proteome</keyword>
<proteinExistence type="predicted"/>
<evidence type="ECO:0000313" key="2">
    <source>
        <dbReference type="Proteomes" id="UP001638806"/>
    </source>
</evidence>
<sequence>MYDNKSGKLQRVALVNMRLYNGTASAKRERMTFQVNVGTGVKEVKVRRLRADKGVAAMGYDFGGPTSNVSWAGEQWSHGVDFGKGHFRSGKVEEKVVKVKNGVASVVVPDSEAVMLLV</sequence>
<evidence type="ECO:0000313" key="1">
    <source>
        <dbReference type="EMBL" id="KAL3961226.1"/>
    </source>
</evidence>
<reference evidence="1" key="1">
    <citation type="submission" date="2024-12" db="EMBL/GenBank/DDBJ databases">
        <title>Comparative genomics and development of molecular markers within Purpureocillium lilacinum and among Purpureocillium species.</title>
        <authorList>
            <person name="Yeh Z.-Y."/>
            <person name="Ni N.-T."/>
            <person name="Lo P.-H."/>
            <person name="Mushyakhwo K."/>
            <person name="Lin C.-F."/>
            <person name="Nai Y.-S."/>
        </authorList>
    </citation>
    <scope>NUCLEOTIDE SEQUENCE</scope>
    <source>
        <strain evidence="1">NCHU-NPUST-175</strain>
    </source>
</reference>
<name>A0ACC4E0N8_PURLI</name>